<organism evidence="9 10">
    <name type="scientific">Penicillium argentinense</name>
    <dbReference type="NCBI Taxonomy" id="1131581"/>
    <lineage>
        <taxon>Eukaryota</taxon>
        <taxon>Fungi</taxon>
        <taxon>Dikarya</taxon>
        <taxon>Ascomycota</taxon>
        <taxon>Pezizomycotina</taxon>
        <taxon>Eurotiomycetes</taxon>
        <taxon>Eurotiomycetidae</taxon>
        <taxon>Eurotiales</taxon>
        <taxon>Aspergillaceae</taxon>
        <taxon>Penicillium</taxon>
    </lineage>
</organism>
<accession>A0A9W9EYZ5</accession>
<evidence type="ECO:0000256" key="7">
    <source>
        <dbReference type="SAM" id="MobiDB-lite"/>
    </source>
</evidence>
<dbReference type="Proteomes" id="UP001149074">
    <property type="component" value="Unassembled WGS sequence"/>
</dbReference>
<evidence type="ECO:0000256" key="1">
    <source>
        <dbReference type="ARBA" id="ARBA00004123"/>
    </source>
</evidence>
<reference evidence="9" key="1">
    <citation type="submission" date="2022-11" db="EMBL/GenBank/DDBJ databases">
        <authorList>
            <person name="Petersen C."/>
        </authorList>
    </citation>
    <scope>NUCLEOTIDE SEQUENCE</scope>
    <source>
        <strain evidence="9">IBT 30761</strain>
    </source>
</reference>
<dbReference type="GO" id="GO:0005634">
    <property type="term" value="C:nucleus"/>
    <property type="evidence" value="ECO:0007669"/>
    <property type="project" value="UniProtKB-SubCell"/>
</dbReference>
<dbReference type="GeneID" id="81360654"/>
<evidence type="ECO:0000256" key="5">
    <source>
        <dbReference type="PROSITE-ProRule" id="PRU00108"/>
    </source>
</evidence>
<feature type="compositionally biased region" description="Polar residues" evidence="7">
    <location>
        <begin position="127"/>
        <end position="136"/>
    </location>
</feature>
<dbReference type="PANTHER" id="PTHR24208">
    <property type="entry name" value="LIM/HOMEOBOX PROTEIN LHX"/>
    <property type="match status" value="1"/>
</dbReference>
<keyword evidence="2 5" id="KW-0238">DNA-binding</keyword>
<keyword evidence="4 5" id="KW-0539">Nucleus</keyword>
<dbReference type="GO" id="GO:0000977">
    <property type="term" value="F:RNA polymerase II transcription regulatory region sequence-specific DNA binding"/>
    <property type="evidence" value="ECO:0007669"/>
    <property type="project" value="TreeGrafter"/>
</dbReference>
<feature type="compositionally biased region" description="Basic and acidic residues" evidence="7">
    <location>
        <begin position="156"/>
        <end position="187"/>
    </location>
</feature>
<evidence type="ECO:0000256" key="3">
    <source>
        <dbReference type="ARBA" id="ARBA00023155"/>
    </source>
</evidence>
<feature type="region of interest" description="Disordered" evidence="7">
    <location>
        <begin position="512"/>
        <end position="566"/>
    </location>
</feature>
<dbReference type="InterPro" id="IPR009057">
    <property type="entry name" value="Homeodomain-like_sf"/>
</dbReference>
<keyword evidence="10" id="KW-1185">Reference proteome</keyword>
<evidence type="ECO:0000256" key="6">
    <source>
        <dbReference type="RuleBase" id="RU000682"/>
    </source>
</evidence>
<dbReference type="SMART" id="SM00389">
    <property type="entry name" value="HOX"/>
    <property type="match status" value="1"/>
</dbReference>
<feature type="domain" description="Homeobox" evidence="8">
    <location>
        <begin position="186"/>
        <end position="247"/>
    </location>
</feature>
<dbReference type="SUPFAM" id="SSF46689">
    <property type="entry name" value="Homeodomain-like"/>
    <property type="match status" value="1"/>
</dbReference>
<feature type="region of interest" description="Disordered" evidence="7">
    <location>
        <begin position="67"/>
        <end position="113"/>
    </location>
</feature>
<comment type="subcellular location">
    <subcellularLocation>
        <location evidence="1 5 6">Nucleus</location>
    </subcellularLocation>
</comment>
<evidence type="ECO:0000256" key="2">
    <source>
        <dbReference type="ARBA" id="ARBA00023125"/>
    </source>
</evidence>
<gene>
    <name evidence="9" type="ORF">N7532_009184</name>
</gene>
<dbReference type="GO" id="GO:0000981">
    <property type="term" value="F:DNA-binding transcription factor activity, RNA polymerase II-specific"/>
    <property type="evidence" value="ECO:0007669"/>
    <property type="project" value="TreeGrafter"/>
</dbReference>
<feature type="region of interest" description="Disordered" evidence="7">
    <location>
        <begin position="33"/>
        <end position="54"/>
    </location>
</feature>
<evidence type="ECO:0000259" key="8">
    <source>
        <dbReference type="PROSITE" id="PS50071"/>
    </source>
</evidence>
<dbReference type="EMBL" id="JAPQKI010000009">
    <property type="protein sequence ID" value="KAJ5090500.1"/>
    <property type="molecule type" value="Genomic_DNA"/>
</dbReference>
<dbReference type="PANTHER" id="PTHR24208:SF166">
    <property type="entry name" value="LIM HOMEOBOX TRANSCRIPTION FACTOR 1 ALPHA, ISOFORM B"/>
    <property type="match status" value="1"/>
</dbReference>
<feature type="region of interest" description="Disordered" evidence="7">
    <location>
        <begin position="127"/>
        <end position="189"/>
    </location>
</feature>
<dbReference type="InterPro" id="IPR001356">
    <property type="entry name" value="HD"/>
</dbReference>
<dbReference type="Gene3D" id="1.10.10.60">
    <property type="entry name" value="Homeodomain-like"/>
    <property type="match status" value="1"/>
</dbReference>
<sequence>MSIGGPCLWVPSLSSPASSPLSTVTSHLSSVARHGERVPSLPRTSSPQLALPRERLPGLFSLGRSAEMQRAGATAENASTTPMPVHTSSTAASGSYGGEIPSRGLESHGREDLLPRVKLEIPGLNQINYGMSQQPHGGSGHVGEASDASQVSLNAKDQHDQESTVSPSDERADTVDTEDSKSPSLEKKKMKRFRLTHNQTRFLMSEFTRQAHPDAAHRERLSREIPGLTPRQVQVWFQNRRAKLKRLTTNDRERMLKSRALPDDFDTTKVLRTPFESKSTGQTPVASPHDYAPNPDFATLRTLRTDCFQRPNEDDYMVSPLSSASTAGTYMSSAGQGRTDGLSQSGMIFGRPAASASMSDLHRTIRSDYSLTRSSSLSDASSQQSTFHPNMQLHNRFAPPSNQPGLPYGRQMDYSVPRLPGMMAAYDQPPTFEGSVSPTDSQGNQLPYDMSNLGTQPQSYQPHLAMSTAKDYSGLGMTSQLNHGRPMSTMQSLPQQDYRTFSYASPSGSMGTIPYTQSNSSTMSLPTSFAPTESGSTAQDPMNQQNPDPLRNKFNPPFSYPGYIQQ</sequence>
<dbReference type="PROSITE" id="PS50071">
    <property type="entry name" value="HOMEOBOX_2"/>
    <property type="match status" value="1"/>
</dbReference>
<protein>
    <recommendedName>
        <fullName evidence="8">Homeobox domain-containing protein</fullName>
    </recommendedName>
</protein>
<evidence type="ECO:0000256" key="4">
    <source>
        <dbReference type="ARBA" id="ARBA00023242"/>
    </source>
</evidence>
<keyword evidence="3 5" id="KW-0371">Homeobox</keyword>
<reference evidence="9" key="2">
    <citation type="journal article" date="2023" name="IMA Fungus">
        <title>Comparative genomic study of the Penicillium genus elucidates a diverse pangenome and 15 lateral gene transfer events.</title>
        <authorList>
            <person name="Petersen C."/>
            <person name="Sorensen T."/>
            <person name="Nielsen M.R."/>
            <person name="Sondergaard T.E."/>
            <person name="Sorensen J.L."/>
            <person name="Fitzpatrick D.A."/>
            <person name="Frisvad J.C."/>
            <person name="Nielsen K.L."/>
        </authorList>
    </citation>
    <scope>NUCLEOTIDE SEQUENCE</scope>
    <source>
        <strain evidence="9">IBT 30761</strain>
    </source>
</reference>
<proteinExistence type="predicted"/>
<feature type="compositionally biased region" description="Polar residues" evidence="7">
    <location>
        <begin position="512"/>
        <end position="547"/>
    </location>
</feature>
<dbReference type="OrthoDB" id="6159439at2759"/>
<comment type="caution">
    <text evidence="9">The sequence shown here is derived from an EMBL/GenBank/DDBJ whole genome shotgun (WGS) entry which is preliminary data.</text>
</comment>
<name>A0A9W9EYZ5_9EURO</name>
<evidence type="ECO:0000313" key="10">
    <source>
        <dbReference type="Proteomes" id="UP001149074"/>
    </source>
</evidence>
<dbReference type="InterPro" id="IPR050453">
    <property type="entry name" value="LIM_Homeobox_TF"/>
</dbReference>
<dbReference type="RefSeq" id="XP_056472481.1">
    <property type="nucleotide sequence ID" value="XM_056621675.1"/>
</dbReference>
<feature type="DNA-binding region" description="Homeobox" evidence="5">
    <location>
        <begin position="188"/>
        <end position="248"/>
    </location>
</feature>
<dbReference type="AlphaFoldDB" id="A0A9W9EYZ5"/>
<evidence type="ECO:0000313" key="9">
    <source>
        <dbReference type="EMBL" id="KAJ5090500.1"/>
    </source>
</evidence>
<dbReference type="Pfam" id="PF00046">
    <property type="entry name" value="Homeodomain"/>
    <property type="match status" value="1"/>
</dbReference>
<dbReference type="CDD" id="cd00086">
    <property type="entry name" value="homeodomain"/>
    <property type="match status" value="1"/>
</dbReference>